<evidence type="ECO:0000256" key="3">
    <source>
        <dbReference type="ARBA" id="ARBA00023163"/>
    </source>
</evidence>
<dbReference type="PANTHER" id="PTHR46797:SF23">
    <property type="entry name" value="HTH-TYPE TRANSCRIPTIONAL REGULATOR SUTR"/>
    <property type="match status" value="1"/>
</dbReference>
<keyword evidence="3" id="KW-0804">Transcription</keyword>
<dbReference type="GO" id="GO:0005829">
    <property type="term" value="C:cytosol"/>
    <property type="evidence" value="ECO:0007669"/>
    <property type="project" value="TreeGrafter"/>
</dbReference>
<evidence type="ECO:0000313" key="5">
    <source>
        <dbReference type="EMBL" id="UGS37375.1"/>
    </source>
</evidence>
<dbReference type="PANTHER" id="PTHR46797">
    <property type="entry name" value="HTH-TYPE TRANSCRIPTIONAL REGULATOR"/>
    <property type="match status" value="1"/>
</dbReference>
<dbReference type="CDD" id="cd00093">
    <property type="entry name" value="HTH_XRE"/>
    <property type="match status" value="1"/>
</dbReference>
<feature type="domain" description="HTH cro/C1-type" evidence="4">
    <location>
        <begin position="15"/>
        <end position="69"/>
    </location>
</feature>
<evidence type="ECO:0000256" key="1">
    <source>
        <dbReference type="ARBA" id="ARBA00023015"/>
    </source>
</evidence>
<evidence type="ECO:0000313" key="6">
    <source>
        <dbReference type="Proteomes" id="UP001162834"/>
    </source>
</evidence>
<dbReference type="EMBL" id="CP087164">
    <property type="protein sequence ID" value="UGS37375.1"/>
    <property type="molecule type" value="Genomic_DNA"/>
</dbReference>
<dbReference type="Proteomes" id="UP001162834">
    <property type="component" value="Chromosome"/>
</dbReference>
<dbReference type="InterPro" id="IPR050807">
    <property type="entry name" value="TransReg_Diox_bact_type"/>
</dbReference>
<dbReference type="Pfam" id="PF01381">
    <property type="entry name" value="HTH_3"/>
    <property type="match status" value="1"/>
</dbReference>
<gene>
    <name evidence="5" type="ORF">DSM104329_03790</name>
</gene>
<dbReference type="GO" id="GO:0003677">
    <property type="term" value="F:DNA binding"/>
    <property type="evidence" value="ECO:0007669"/>
    <property type="project" value="UniProtKB-KW"/>
</dbReference>
<reference evidence="5" key="1">
    <citation type="journal article" date="2022" name="Int. J. Syst. Evol. Microbiol.">
        <title>Pseudomonas aegrilactucae sp. nov. and Pseudomonas morbosilactucae sp. nov., pathogens causing bacterial rot of lettuce in Japan.</title>
        <authorList>
            <person name="Sawada H."/>
            <person name="Fujikawa T."/>
            <person name="Satou M."/>
        </authorList>
    </citation>
    <scope>NUCLEOTIDE SEQUENCE</scope>
    <source>
        <strain evidence="5">0166_1</strain>
    </source>
</reference>
<organism evidence="5 6">
    <name type="scientific">Capillimicrobium parvum</name>
    <dbReference type="NCBI Taxonomy" id="2884022"/>
    <lineage>
        <taxon>Bacteria</taxon>
        <taxon>Bacillati</taxon>
        <taxon>Actinomycetota</taxon>
        <taxon>Thermoleophilia</taxon>
        <taxon>Solirubrobacterales</taxon>
        <taxon>Capillimicrobiaceae</taxon>
        <taxon>Capillimicrobium</taxon>
    </lineage>
</organism>
<keyword evidence="6" id="KW-1185">Reference proteome</keyword>
<dbReference type="KEGG" id="sbae:DSM104329_03790"/>
<accession>A0A9E6XZV9</accession>
<keyword evidence="2" id="KW-0238">DNA-binding</keyword>
<dbReference type="InterPro" id="IPR001387">
    <property type="entry name" value="Cro/C1-type_HTH"/>
</dbReference>
<sequence length="83" mass="9038">MSEDAPSLEALGRAVRLLRQSRRLAQDELAVRTGLHRTYLGGIERGERNPTWKTLATIAAGLGVSLSQLVKRAEDEARNGDAP</sequence>
<dbReference type="AlphaFoldDB" id="A0A9E6XZV9"/>
<dbReference type="GO" id="GO:0003700">
    <property type="term" value="F:DNA-binding transcription factor activity"/>
    <property type="evidence" value="ECO:0007669"/>
    <property type="project" value="TreeGrafter"/>
</dbReference>
<keyword evidence="1" id="KW-0805">Transcription regulation</keyword>
<dbReference type="SUPFAM" id="SSF47413">
    <property type="entry name" value="lambda repressor-like DNA-binding domains"/>
    <property type="match status" value="1"/>
</dbReference>
<dbReference type="InterPro" id="IPR010982">
    <property type="entry name" value="Lambda_DNA-bd_dom_sf"/>
</dbReference>
<evidence type="ECO:0000259" key="4">
    <source>
        <dbReference type="PROSITE" id="PS50943"/>
    </source>
</evidence>
<dbReference type="Gene3D" id="1.10.260.40">
    <property type="entry name" value="lambda repressor-like DNA-binding domains"/>
    <property type="match status" value="1"/>
</dbReference>
<dbReference type="PROSITE" id="PS50943">
    <property type="entry name" value="HTH_CROC1"/>
    <property type="match status" value="1"/>
</dbReference>
<name>A0A9E6XZV9_9ACTN</name>
<evidence type="ECO:0000256" key="2">
    <source>
        <dbReference type="ARBA" id="ARBA00023125"/>
    </source>
</evidence>
<protein>
    <recommendedName>
        <fullName evidence="4">HTH cro/C1-type domain-containing protein</fullName>
    </recommendedName>
</protein>
<dbReference type="RefSeq" id="WP_259311431.1">
    <property type="nucleotide sequence ID" value="NZ_CP087164.1"/>
</dbReference>
<dbReference type="SMART" id="SM00530">
    <property type="entry name" value="HTH_XRE"/>
    <property type="match status" value="1"/>
</dbReference>
<proteinExistence type="predicted"/>